<dbReference type="EMBL" id="GBRH01263419">
    <property type="protein sequence ID" value="JAD34476.1"/>
    <property type="molecule type" value="Transcribed_RNA"/>
</dbReference>
<dbReference type="InterPro" id="IPR043502">
    <property type="entry name" value="DNA/RNA_pol_sf"/>
</dbReference>
<dbReference type="SUPFAM" id="SSF56672">
    <property type="entry name" value="DNA/RNA polymerases"/>
    <property type="match status" value="1"/>
</dbReference>
<sequence length="81" mass="9397">MMAVERWRPYMLRGPFTIKTDYKSQCHLDDQHLSTDLQKKAMTKLIGLQYKFQYKKGPKNVAVDALSRVGHFFALQSVSTC</sequence>
<accession>A0A0A8Z6P7</accession>
<evidence type="ECO:0008006" key="2">
    <source>
        <dbReference type="Google" id="ProtNLM"/>
    </source>
</evidence>
<evidence type="ECO:0000313" key="1">
    <source>
        <dbReference type="EMBL" id="JAD34476.1"/>
    </source>
</evidence>
<reference evidence="1" key="1">
    <citation type="submission" date="2014-09" db="EMBL/GenBank/DDBJ databases">
        <authorList>
            <person name="Magalhaes I.L.F."/>
            <person name="Oliveira U."/>
            <person name="Santos F.R."/>
            <person name="Vidigal T.H.D.A."/>
            <person name="Brescovit A.D."/>
            <person name="Santos A.J."/>
        </authorList>
    </citation>
    <scope>NUCLEOTIDE SEQUENCE</scope>
    <source>
        <tissue evidence="1">Shoot tissue taken approximately 20 cm above the soil surface</tissue>
    </source>
</reference>
<reference evidence="1" key="2">
    <citation type="journal article" date="2015" name="Data Brief">
        <title>Shoot transcriptome of the giant reed, Arundo donax.</title>
        <authorList>
            <person name="Barrero R.A."/>
            <person name="Guerrero F.D."/>
            <person name="Moolhuijzen P."/>
            <person name="Goolsby J.A."/>
            <person name="Tidwell J."/>
            <person name="Bellgard S.E."/>
            <person name="Bellgard M.I."/>
        </authorList>
    </citation>
    <scope>NUCLEOTIDE SEQUENCE</scope>
    <source>
        <tissue evidence="1">Shoot tissue taken approximately 20 cm above the soil surface</tissue>
    </source>
</reference>
<organism evidence="1">
    <name type="scientific">Arundo donax</name>
    <name type="common">Giant reed</name>
    <name type="synonym">Donax arundinaceus</name>
    <dbReference type="NCBI Taxonomy" id="35708"/>
    <lineage>
        <taxon>Eukaryota</taxon>
        <taxon>Viridiplantae</taxon>
        <taxon>Streptophyta</taxon>
        <taxon>Embryophyta</taxon>
        <taxon>Tracheophyta</taxon>
        <taxon>Spermatophyta</taxon>
        <taxon>Magnoliopsida</taxon>
        <taxon>Liliopsida</taxon>
        <taxon>Poales</taxon>
        <taxon>Poaceae</taxon>
        <taxon>PACMAD clade</taxon>
        <taxon>Arundinoideae</taxon>
        <taxon>Arundineae</taxon>
        <taxon>Arundo</taxon>
    </lineage>
</organism>
<name>A0A0A8Z6P7_ARUDO</name>
<protein>
    <recommendedName>
        <fullName evidence="2">Reverse transcriptase RNase H-like domain-containing protein</fullName>
    </recommendedName>
</protein>
<proteinExistence type="predicted"/>
<dbReference type="AlphaFoldDB" id="A0A0A8Z6P7"/>